<dbReference type="AlphaFoldDB" id="A0A0N4U8C6"/>
<keyword evidence="1" id="KW-0472">Membrane</keyword>
<keyword evidence="1" id="KW-0812">Transmembrane</keyword>
<evidence type="ECO:0000313" key="2">
    <source>
        <dbReference type="EMBL" id="VDN57476.1"/>
    </source>
</evidence>
<dbReference type="Proteomes" id="UP000038040">
    <property type="component" value="Unplaced"/>
</dbReference>
<reference evidence="5" key="1">
    <citation type="submission" date="2017-02" db="UniProtKB">
        <authorList>
            <consortium name="WormBaseParasite"/>
        </authorList>
    </citation>
    <scope>IDENTIFICATION</scope>
</reference>
<organism evidence="3 5">
    <name type="scientific">Dracunculus medinensis</name>
    <name type="common">Guinea worm</name>
    <dbReference type="NCBI Taxonomy" id="318479"/>
    <lineage>
        <taxon>Eukaryota</taxon>
        <taxon>Metazoa</taxon>
        <taxon>Ecdysozoa</taxon>
        <taxon>Nematoda</taxon>
        <taxon>Chromadorea</taxon>
        <taxon>Rhabditida</taxon>
        <taxon>Spirurina</taxon>
        <taxon>Dracunculoidea</taxon>
        <taxon>Dracunculidae</taxon>
        <taxon>Dracunculus</taxon>
    </lineage>
</organism>
<keyword evidence="1" id="KW-1133">Transmembrane helix</keyword>
<proteinExistence type="predicted"/>
<protein>
    <submittedName>
        <fullName evidence="5">Ionotropic receptor</fullName>
    </submittedName>
</protein>
<keyword evidence="4" id="KW-1185">Reference proteome</keyword>
<dbReference type="WBParaSite" id="DME_0000329001-mRNA-1">
    <property type="protein sequence ID" value="DME_0000329001-mRNA-1"/>
    <property type="gene ID" value="DME_0000329001"/>
</dbReference>
<reference evidence="2 4" key="2">
    <citation type="submission" date="2018-11" db="EMBL/GenBank/DDBJ databases">
        <authorList>
            <consortium name="Pathogen Informatics"/>
        </authorList>
    </citation>
    <scope>NUCLEOTIDE SEQUENCE [LARGE SCALE GENOMIC DNA]</scope>
</reference>
<gene>
    <name evidence="2" type="ORF">DME_LOCUS7449</name>
</gene>
<evidence type="ECO:0000313" key="4">
    <source>
        <dbReference type="Proteomes" id="UP000274756"/>
    </source>
</evidence>
<dbReference type="EMBL" id="UYYG01001160">
    <property type="protein sequence ID" value="VDN57476.1"/>
    <property type="molecule type" value="Genomic_DNA"/>
</dbReference>
<evidence type="ECO:0000313" key="3">
    <source>
        <dbReference type="Proteomes" id="UP000038040"/>
    </source>
</evidence>
<dbReference type="Proteomes" id="UP000274756">
    <property type="component" value="Unassembled WGS sequence"/>
</dbReference>
<evidence type="ECO:0000313" key="5">
    <source>
        <dbReference type="WBParaSite" id="DME_0000329001-mRNA-1"/>
    </source>
</evidence>
<feature type="transmembrane region" description="Helical" evidence="1">
    <location>
        <begin position="89"/>
        <end position="105"/>
    </location>
</feature>
<accession>A0A0N4U8C6</accession>
<name>A0A0N4U8C6_DRAME</name>
<evidence type="ECO:0000256" key="1">
    <source>
        <dbReference type="SAM" id="Phobius"/>
    </source>
</evidence>
<sequence length="115" mass="13724">MFHPWFKTCDVLLRSETNENQRRLRDYKNYKNLYEERPFLKLHMPDIRVHFKGNYEELLNAVDDIVNKNKEGYVGVFMQISSWPSNGELGLAAFIFSILGIISLARRRKELPLRY</sequence>